<evidence type="ECO:0000313" key="2">
    <source>
        <dbReference type="Proteomes" id="UP000729402"/>
    </source>
</evidence>
<dbReference type="AlphaFoldDB" id="A0A8J6BWZ0"/>
<proteinExistence type="predicted"/>
<gene>
    <name evidence="1" type="ORF">GUJ93_ZPchr0012g18906</name>
</gene>
<dbReference type="Proteomes" id="UP000729402">
    <property type="component" value="Unassembled WGS sequence"/>
</dbReference>
<keyword evidence="2" id="KW-1185">Reference proteome</keyword>
<organism evidence="1 2">
    <name type="scientific">Zizania palustris</name>
    <name type="common">Northern wild rice</name>
    <dbReference type="NCBI Taxonomy" id="103762"/>
    <lineage>
        <taxon>Eukaryota</taxon>
        <taxon>Viridiplantae</taxon>
        <taxon>Streptophyta</taxon>
        <taxon>Embryophyta</taxon>
        <taxon>Tracheophyta</taxon>
        <taxon>Spermatophyta</taxon>
        <taxon>Magnoliopsida</taxon>
        <taxon>Liliopsida</taxon>
        <taxon>Poales</taxon>
        <taxon>Poaceae</taxon>
        <taxon>BOP clade</taxon>
        <taxon>Oryzoideae</taxon>
        <taxon>Oryzeae</taxon>
        <taxon>Zizaniinae</taxon>
        <taxon>Zizania</taxon>
    </lineage>
</organism>
<evidence type="ECO:0000313" key="1">
    <source>
        <dbReference type="EMBL" id="KAG8095365.1"/>
    </source>
</evidence>
<protein>
    <submittedName>
        <fullName evidence="1">Uncharacterized protein</fullName>
    </submittedName>
</protein>
<reference evidence="1" key="1">
    <citation type="journal article" date="2021" name="bioRxiv">
        <title>Whole Genome Assembly and Annotation of Northern Wild Rice, Zizania palustris L., Supports a Whole Genome Duplication in the Zizania Genus.</title>
        <authorList>
            <person name="Haas M."/>
            <person name="Kono T."/>
            <person name="Macchietto M."/>
            <person name="Millas R."/>
            <person name="McGilp L."/>
            <person name="Shao M."/>
            <person name="Duquette J."/>
            <person name="Hirsch C.N."/>
            <person name="Kimball J."/>
        </authorList>
    </citation>
    <scope>NUCLEOTIDE SEQUENCE</scope>
    <source>
        <tissue evidence="1">Fresh leaf tissue</tissue>
    </source>
</reference>
<dbReference type="EMBL" id="JAAALK010000080">
    <property type="protein sequence ID" value="KAG8095365.1"/>
    <property type="molecule type" value="Genomic_DNA"/>
</dbReference>
<accession>A0A8J6BWZ0</accession>
<sequence length="111" mass="12248">MIIYKINLPKNSRLKRICVIVAAAHCMPSPLHIGRSTRCGKRRKTVLPCQAAACAGITLTWKHAVACRPVHKPRDVLPRGCRRRCLQKAGRRLARDSHFAVTNVAASKATA</sequence>
<comment type="caution">
    <text evidence="1">The sequence shown here is derived from an EMBL/GenBank/DDBJ whole genome shotgun (WGS) entry which is preliminary data.</text>
</comment>
<name>A0A8J6BWZ0_ZIZPA</name>
<reference evidence="1" key="2">
    <citation type="submission" date="2021-02" db="EMBL/GenBank/DDBJ databases">
        <authorList>
            <person name="Kimball J.A."/>
            <person name="Haas M.W."/>
            <person name="Macchietto M."/>
            <person name="Kono T."/>
            <person name="Duquette J."/>
            <person name="Shao M."/>
        </authorList>
    </citation>
    <scope>NUCLEOTIDE SEQUENCE</scope>
    <source>
        <tissue evidence="1">Fresh leaf tissue</tissue>
    </source>
</reference>